<dbReference type="Proteomes" id="UP000009097">
    <property type="component" value="Unassembled WGS sequence"/>
</dbReference>
<protein>
    <submittedName>
        <fullName evidence="1">Uncharacterized protein</fullName>
    </submittedName>
</protein>
<reference evidence="1" key="2">
    <citation type="journal article" date="2010" name="Nature">
        <title>Comparative genomics reveals mobile pathogenicity chromosomes in Fusarium.</title>
        <authorList>
            <person name="Ma L.J."/>
            <person name="van der Does H.C."/>
            <person name="Borkovich K.A."/>
            <person name="Coleman J.J."/>
            <person name="Daboussi M.J."/>
            <person name="Di Pietro A."/>
            <person name="Dufresne M."/>
            <person name="Freitag M."/>
            <person name="Grabherr M."/>
            <person name="Henrissat B."/>
            <person name="Houterman P.M."/>
            <person name="Kang S."/>
            <person name="Shim W.B."/>
            <person name="Woloshuk C."/>
            <person name="Xie X."/>
            <person name="Xu J.R."/>
            <person name="Antoniw J."/>
            <person name="Baker S.E."/>
            <person name="Bluhm B.H."/>
            <person name="Breakspear A."/>
            <person name="Brown D.W."/>
            <person name="Butchko R.A."/>
            <person name="Chapman S."/>
            <person name="Coulson R."/>
            <person name="Coutinho P.M."/>
            <person name="Danchin E.G."/>
            <person name="Diener A."/>
            <person name="Gale L.R."/>
            <person name="Gardiner D.M."/>
            <person name="Goff S."/>
            <person name="Hammond-Kosack K.E."/>
            <person name="Hilburn K."/>
            <person name="Hua-Van A."/>
            <person name="Jonkers W."/>
            <person name="Kazan K."/>
            <person name="Kodira C.D."/>
            <person name="Koehrsen M."/>
            <person name="Kumar L."/>
            <person name="Lee Y.H."/>
            <person name="Li L."/>
            <person name="Manners J.M."/>
            <person name="Miranda-Saavedra D."/>
            <person name="Mukherjee M."/>
            <person name="Park G."/>
            <person name="Park J."/>
            <person name="Park S.Y."/>
            <person name="Proctor R.H."/>
            <person name="Regev A."/>
            <person name="Ruiz-Roldan M.C."/>
            <person name="Sain D."/>
            <person name="Sakthikumar S."/>
            <person name="Sykes S."/>
            <person name="Schwartz D.C."/>
            <person name="Turgeon B.G."/>
            <person name="Wapinski I."/>
            <person name="Yoder O."/>
            <person name="Young S."/>
            <person name="Zeng Q."/>
            <person name="Zhou S."/>
            <person name="Galagan J."/>
            <person name="Cuomo C.A."/>
            <person name="Kistler H.C."/>
            <person name="Rep M."/>
        </authorList>
    </citation>
    <scope>NUCLEOTIDE SEQUENCE [LARGE SCALE GENOMIC DNA]</scope>
    <source>
        <strain evidence="1">4287</strain>
    </source>
</reference>
<organism evidence="1 2">
    <name type="scientific">Fusarium oxysporum f. sp. lycopersici (strain 4287 / CBS 123668 / FGSC 9935 / NRRL 34936)</name>
    <name type="common">Fusarium vascular wilt of tomato</name>
    <dbReference type="NCBI Taxonomy" id="426428"/>
    <lineage>
        <taxon>Eukaryota</taxon>
        <taxon>Fungi</taxon>
        <taxon>Dikarya</taxon>
        <taxon>Ascomycota</taxon>
        <taxon>Pezizomycotina</taxon>
        <taxon>Sordariomycetes</taxon>
        <taxon>Hypocreomycetidae</taxon>
        <taxon>Hypocreales</taxon>
        <taxon>Nectriaceae</taxon>
        <taxon>Fusarium</taxon>
        <taxon>Fusarium oxysporum species complex</taxon>
    </lineage>
</organism>
<name>A0A0J9VQ50_FUSO4</name>
<dbReference type="GeneID" id="28961414"/>
<reference evidence="1" key="1">
    <citation type="submission" date="2007-04" db="EMBL/GenBank/DDBJ databases">
        <authorList>
            <consortium name="The Broad Institute Genome Sequencing Platform"/>
            <person name="Birren B."/>
            <person name="Lander E."/>
            <person name="Galagan J."/>
            <person name="Nusbaum C."/>
            <person name="Devon K."/>
            <person name="Ma L.-J."/>
            <person name="Jaffe D."/>
            <person name="Butler J."/>
            <person name="Alvarez P."/>
            <person name="Gnerre S."/>
            <person name="Grabherr M."/>
            <person name="Kleber M."/>
            <person name="Mauceli E."/>
            <person name="Brockman W."/>
            <person name="MacCallum I.A."/>
            <person name="Young S."/>
            <person name="LaButti K."/>
            <person name="DeCaprio D."/>
            <person name="Crawford M."/>
            <person name="Koehrsen M."/>
            <person name="Engels R."/>
            <person name="Montgomery P."/>
            <person name="Pearson M."/>
            <person name="Howarth C."/>
            <person name="Larson L."/>
            <person name="White J."/>
            <person name="O'Leary S."/>
            <person name="Kodira C."/>
            <person name="Zeng Q."/>
            <person name="Yandava C."/>
            <person name="Alvarado L."/>
            <person name="Kistler C."/>
            <person name="Shim W.-B."/>
            <person name="Kang S."/>
            <person name="Woloshuk C."/>
        </authorList>
    </citation>
    <scope>NUCLEOTIDE SEQUENCE</scope>
    <source>
        <strain evidence="1">4287</strain>
    </source>
</reference>
<dbReference type="EMBL" id="DS231711">
    <property type="protein sequence ID" value="KNB12775.1"/>
    <property type="molecule type" value="Genomic_DNA"/>
</dbReference>
<gene>
    <name evidence="1" type="ORF">FOXG_20708</name>
</gene>
<dbReference type="AlphaFoldDB" id="A0A0J9VQ50"/>
<sequence length="277" mass="29101">MKSVVPNKCAIGLNADTNEVRRDVVLHGMHIGQIVLADTDEAASSGSDDVLTEDSVDGTKGESTISRSISEFVLGDASILGTDDGDVDARETFNAEASDRNSLDKPLDRGDSLVLSLVLGCLDLVASDADTSLELILLLILGKTSACIALVFFRLGEADDAMGFKLNAILINDELLRVFTSLNDDAITGRGPLDGVLDLLAGLDVDSATISVVVLCVGWRRVLVLVGDSAAVLILPVALSVSACKKVSCSEKGEAAARPTRPAKVRLNFMMGSKRLS</sequence>
<proteinExistence type="predicted"/>
<dbReference type="KEGG" id="fox:FOXG_20708"/>
<dbReference type="VEuPathDB" id="FungiDB:FOXG_20708"/>
<evidence type="ECO:0000313" key="1">
    <source>
        <dbReference type="EMBL" id="KNB12775.1"/>
    </source>
</evidence>
<evidence type="ECO:0000313" key="2">
    <source>
        <dbReference type="Proteomes" id="UP000009097"/>
    </source>
</evidence>
<dbReference type="RefSeq" id="XP_018250820.1">
    <property type="nucleotide sequence ID" value="XM_018401017.1"/>
</dbReference>
<accession>A0A0J9VQ50</accession>